<dbReference type="OrthoDB" id="9808652at2"/>
<proteinExistence type="inferred from homology"/>
<organism evidence="10 11">
    <name type="scientific">Flagellimonas lutaonensis</name>
    <dbReference type="NCBI Taxonomy" id="516051"/>
    <lineage>
        <taxon>Bacteria</taxon>
        <taxon>Pseudomonadati</taxon>
        <taxon>Bacteroidota</taxon>
        <taxon>Flavobacteriia</taxon>
        <taxon>Flavobacteriales</taxon>
        <taxon>Flavobacteriaceae</taxon>
        <taxon>Flagellimonas</taxon>
    </lineage>
</organism>
<evidence type="ECO:0000256" key="3">
    <source>
        <dbReference type="ARBA" id="ARBA00022692"/>
    </source>
</evidence>
<dbReference type="NCBIfam" id="NF001955">
    <property type="entry name" value="PRK00733.2-4"/>
    <property type="match status" value="1"/>
</dbReference>
<name>A0A0D5YUR9_9FLAO</name>
<keyword evidence="7 9" id="KW-0406">Ion transport</keyword>
<sequence>MESIVPYLWGFGLLGLLYVFVKNAWVSKQAVGDEKMARIAKNIADGAMSFLKAEYKILAVFVVAVAALLAFKGSNEEGSNWMVAISFIVGAICSALAGFIGMKVATKANVRTTNAARTSLGKALEVAFAGGSVMGLGVVGLGVLGLSGLFMIYSGQGWGINEVLNVLSGFSLGASSIALFARVGGGIYTKAADVGADLVGKVEAGIPEDHPLNPATIADNVGDNVGDVAGMGADLFESYVGSIIGTMVLGAIFATNPAFTDAFDGLGAVYLPLALAGAGIVMSIIGTFFVRVKDGGNPQTALNIGEFGSAFLMLIASYFLITMMLPETWTDGGKEYSSMGVFWATIAGLVAGLAVGKVTEYYTGTGTKPVNSIVRQSETGSATNIIAGLGVGMMSTAIPIVLIAIAILVSHHFAGLYGIAIAAVGMLANTGIQLAVDAYGPISDNAGGIAEMAELPSEVRERTDKLDAVGNTTAAIGKGFAIASAALTALALFAAFMKTAGVQSIDVSQPKIMAGLLVGGMLPFVFSALSMNAVGRAAMAMIEEVRRQFKDIPELKAALEIMRKYDSDLSKATEADRKIFDAADGVAEYEKCVAISTTASIKEMVLPGLLAIAVPVAVGFLGGADMLGGLLAGVTTAGVLMAIFQSNAGGAWDNAKKTIESEGRKGSDAHKAAVVGDTVGDPFKDTSGPSLNILLKLMSVVALVIAPSLVSLTPADEVSMLKENGTEITIATDGMKATKQVEKKVKVVMSNTEDGSFKAVVTQVYEENGEKKEEVREFTGATKEEVKKAVEEYNNAIDIE</sequence>
<evidence type="ECO:0000256" key="7">
    <source>
        <dbReference type="ARBA" id="ARBA00023065"/>
    </source>
</evidence>
<keyword evidence="9" id="KW-0915">Sodium</keyword>
<feature type="transmembrane region" description="Helical" evidence="9">
    <location>
        <begin position="512"/>
        <end position="534"/>
    </location>
</feature>
<dbReference type="GO" id="GO:0005886">
    <property type="term" value="C:plasma membrane"/>
    <property type="evidence" value="ECO:0007669"/>
    <property type="project" value="UniProtKB-SubCell"/>
</dbReference>
<accession>A0A0D5YUR9</accession>
<feature type="transmembrane region" description="Helical" evidence="9">
    <location>
        <begin position="81"/>
        <end position="105"/>
    </location>
</feature>
<feature type="transmembrane region" description="Helical" evidence="9">
    <location>
        <begin position="302"/>
        <end position="321"/>
    </location>
</feature>
<keyword evidence="2 9" id="KW-0813">Transport</keyword>
<dbReference type="HOGENOM" id="CLU_008743_3_1_10"/>
<feature type="transmembrane region" description="Helical" evidence="9">
    <location>
        <begin position="385"/>
        <end position="409"/>
    </location>
</feature>
<feature type="transmembrane region" description="Helical" evidence="9">
    <location>
        <begin position="126"/>
        <end position="151"/>
    </location>
</feature>
<feature type="transmembrane region" description="Helical" evidence="9">
    <location>
        <begin position="480"/>
        <end position="500"/>
    </location>
</feature>
<dbReference type="PANTHER" id="PTHR31998">
    <property type="entry name" value="K(+)-INSENSITIVE PYROPHOSPHATE-ENERGIZED PROTON PUMP"/>
    <property type="match status" value="1"/>
</dbReference>
<feature type="transmembrane region" description="Helical" evidence="9">
    <location>
        <begin position="627"/>
        <end position="644"/>
    </location>
</feature>
<comment type="subunit">
    <text evidence="9">Homodimer.</text>
</comment>
<dbReference type="InterPro" id="IPR004131">
    <property type="entry name" value="PPase-energised_H-pump"/>
</dbReference>
<evidence type="ECO:0000256" key="6">
    <source>
        <dbReference type="ARBA" id="ARBA00022989"/>
    </source>
</evidence>
<dbReference type="GO" id="GO:0012505">
    <property type="term" value="C:endomembrane system"/>
    <property type="evidence" value="ECO:0007669"/>
    <property type="project" value="UniProtKB-SubCell"/>
</dbReference>
<feature type="transmembrane region" description="Helical" evidence="9">
    <location>
        <begin position="6"/>
        <end position="26"/>
    </location>
</feature>
<comment type="activity regulation">
    <text evidence="9">Requires K(+) for maximal activity.</text>
</comment>
<comment type="caution">
    <text evidence="9">Lacks conserved residue(s) required for the propagation of feature annotation.</text>
</comment>
<comment type="cofactor">
    <cofactor evidence="9">
        <name>Mg(2+)</name>
        <dbReference type="ChEBI" id="CHEBI:18420"/>
    </cofactor>
</comment>
<dbReference type="Pfam" id="PF03030">
    <property type="entry name" value="H_PPase"/>
    <property type="match status" value="1"/>
</dbReference>
<evidence type="ECO:0000256" key="1">
    <source>
        <dbReference type="ARBA" id="ARBA00004127"/>
    </source>
</evidence>
<feature type="transmembrane region" description="Helical" evidence="9">
    <location>
        <begin position="239"/>
        <end position="259"/>
    </location>
</feature>
<keyword evidence="9" id="KW-0739">Sodium transport</keyword>
<protein>
    <recommendedName>
        <fullName evidence="9">Putative K(+)-stimulated pyrophosphate-energized sodium pump</fullName>
        <ecNumber evidence="9">7.2.3.1</ecNumber>
    </recommendedName>
    <alternativeName>
        <fullName evidence="9">Membrane-bound sodium-translocating pyrophosphatase</fullName>
    </alternativeName>
    <alternativeName>
        <fullName evidence="9">Pyrophosphate-energized inorganic pyrophosphatase</fullName>
        <shortName evidence="9">Na(+)-PPase</shortName>
    </alternativeName>
</protein>
<keyword evidence="11" id="KW-1185">Reference proteome</keyword>
<dbReference type="NCBIfam" id="TIGR01104">
    <property type="entry name" value="V_PPase"/>
    <property type="match status" value="1"/>
</dbReference>
<dbReference type="HAMAP" id="MF_01129">
    <property type="entry name" value="PPase_energized_pump"/>
    <property type="match status" value="1"/>
</dbReference>
<evidence type="ECO:0000313" key="11">
    <source>
        <dbReference type="Proteomes" id="UP000032726"/>
    </source>
</evidence>
<keyword evidence="9" id="KW-0630">Potassium</keyword>
<keyword evidence="5 9" id="KW-1278">Translocase</keyword>
<keyword evidence="4 9" id="KW-0460">Magnesium</keyword>
<feature type="transmembrane region" description="Helical" evidence="9">
    <location>
        <begin position="265"/>
        <end position="290"/>
    </location>
</feature>
<feature type="transmembrane region" description="Helical" evidence="9">
    <location>
        <begin position="604"/>
        <end position="621"/>
    </location>
</feature>
<reference evidence="10 11" key="1">
    <citation type="submission" date="2015-03" db="EMBL/GenBank/DDBJ databases">
        <title>Complete genome sequence of Muricauda lutaonensis CC-HSB-11T, isolated from a coastal hot spring.</title>
        <authorList>
            <person name="Kim K.M."/>
        </authorList>
    </citation>
    <scope>NUCLEOTIDE SEQUENCE [LARGE SCALE GENOMIC DNA]</scope>
    <source>
        <strain evidence="10 11">CC-HSB-11</strain>
    </source>
</reference>
<feature type="transmembrane region" description="Helical" evidence="9">
    <location>
        <begin position="163"/>
        <end position="181"/>
    </location>
</feature>
<dbReference type="Proteomes" id="UP000032726">
    <property type="component" value="Chromosome"/>
</dbReference>
<feature type="transmembrane region" description="Helical" evidence="9">
    <location>
        <begin position="341"/>
        <end position="364"/>
    </location>
</feature>
<dbReference type="GO" id="GO:0000287">
    <property type="term" value="F:magnesium ion binding"/>
    <property type="evidence" value="ECO:0007669"/>
    <property type="project" value="UniProtKB-UniRule"/>
</dbReference>
<feature type="transmembrane region" description="Helical" evidence="9">
    <location>
        <begin position="57"/>
        <end position="75"/>
    </location>
</feature>
<evidence type="ECO:0000256" key="9">
    <source>
        <dbReference type="HAMAP-Rule" id="MF_01129"/>
    </source>
</evidence>
<dbReference type="EC" id="7.2.3.1" evidence="9"/>
<evidence type="ECO:0000256" key="2">
    <source>
        <dbReference type="ARBA" id="ARBA00022448"/>
    </source>
</evidence>
<dbReference type="KEGG" id="mlt:VC82_2038"/>
<comment type="function">
    <text evidence="9">Sodium pump that utilizes the energy of pyrophosphate hydrolysis as the driving force for Na(+) movement across the membrane.</text>
</comment>
<feature type="transmembrane region" description="Helical" evidence="9">
    <location>
        <begin position="415"/>
        <end position="436"/>
    </location>
</feature>
<comment type="catalytic activity">
    <reaction evidence="9">
        <text>Na(+)(in) + diphosphate + H2O = Na(+)(out) + 2 phosphate + H(+)</text>
        <dbReference type="Rhea" id="RHEA:57884"/>
        <dbReference type="ChEBI" id="CHEBI:15377"/>
        <dbReference type="ChEBI" id="CHEBI:15378"/>
        <dbReference type="ChEBI" id="CHEBI:29101"/>
        <dbReference type="ChEBI" id="CHEBI:33019"/>
        <dbReference type="ChEBI" id="CHEBI:43474"/>
        <dbReference type="EC" id="7.2.3.1"/>
    </reaction>
</comment>
<evidence type="ECO:0000313" key="10">
    <source>
        <dbReference type="EMBL" id="AKA35639.1"/>
    </source>
</evidence>
<evidence type="ECO:0000256" key="5">
    <source>
        <dbReference type="ARBA" id="ARBA00022967"/>
    </source>
</evidence>
<dbReference type="NCBIfam" id="NF001960">
    <property type="entry name" value="PRK00733.3-5"/>
    <property type="match status" value="1"/>
</dbReference>
<feature type="site" description="Determinant of potassium dependence" evidence="9">
    <location>
        <position position="474"/>
    </location>
</feature>
<keyword evidence="9" id="KW-1003">Cell membrane</keyword>
<dbReference type="RefSeq" id="WP_045802271.1">
    <property type="nucleotide sequence ID" value="NZ_CP011071.1"/>
</dbReference>
<dbReference type="AlphaFoldDB" id="A0A0D5YUR9"/>
<comment type="similarity">
    <text evidence="9">Belongs to the H(+)-translocating pyrophosphatase (TC 3.A.10) family. K(+)-stimulated subfamily.</text>
</comment>
<gene>
    <name evidence="9" type="primary">hppA</name>
    <name evidence="10" type="ORF">VC82_2038</name>
</gene>
<dbReference type="EMBL" id="CP011071">
    <property type="protein sequence ID" value="AKA35639.1"/>
    <property type="molecule type" value="Genomic_DNA"/>
</dbReference>
<dbReference type="GO" id="GO:0006814">
    <property type="term" value="P:sodium ion transport"/>
    <property type="evidence" value="ECO:0007669"/>
    <property type="project" value="UniProtKB-UniRule"/>
</dbReference>
<evidence type="ECO:0000256" key="8">
    <source>
        <dbReference type="ARBA" id="ARBA00023136"/>
    </source>
</evidence>
<dbReference type="GO" id="GO:0030955">
    <property type="term" value="F:potassium ion binding"/>
    <property type="evidence" value="ECO:0007669"/>
    <property type="project" value="UniProtKB-UniRule"/>
</dbReference>
<comment type="subcellular location">
    <subcellularLocation>
        <location evidence="9">Cell membrane</location>
        <topology evidence="9">Multi-pass membrane protein</topology>
    </subcellularLocation>
    <subcellularLocation>
        <location evidence="1">Endomembrane system</location>
        <topology evidence="1">Multi-pass membrane protein</topology>
    </subcellularLocation>
</comment>
<keyword evidence="3 9" id="KW-0812">Transmembrane</keyword>
<dbReference type="GO" id="GO:0009678">
    <property type="term" value="F:diphosphate hydrolysis-driven proton transmembrane transporter activity"/>
    <property type="evidence" value="ECO:0007669"/>
    <property type="project" value="UniProtKB-UniRule"/>
</dbReference>
<keyword evidence="8 9" id="KW-0472">Membrane</keyword>
<dbReference type="GO" id="GO:0004427">
    <property type="term" value="F:inorganic diphosphate phosphatase activity"/>
    <property type="evidence" value="ECO:0007669"/>
    <property type="project" value="UniProtKB-UniRule"/>
</dbReference>
<dbReference type="PIRSF" id="PIRSF001265">
    <property type="entry name" value="H+-PPase"/>
    <property type="match status" value="1"/>
</dbReference>
<dbReference type="PATRIC" id="fig|516051.4.peg.2100"/>
<keyword evidence="6 9" id="KW-1133">Transmembrane helix</keyword>
<evidence type="ECO:0000256" key="4">
    <source>
        <dbReference type="ARBA" id="ARBA00022842"/>
    </source>
</evidence>